<protein>
    <submittedName>
        <fullName evidence="2">Uncharacterized protein</fullName>
    </submittedName>
</protein>
<comment type="caution">
    <text evidence="2">The sequence shown here is derived from an EMBL/GenBank/DDBJ whole genome shotgun (WGS) entry which is preliminary data.</text>
</comment>
<gene>
    <name evidence="2" type="ORF">O181_091789</name>
</gene>
<feature type="compositionally biased region" description="Polar residues" evidence="1">
    <location>
        <begin position="86"/>
        <end position="99"/>
    </location>
</feature>
<feature type="region of interest" description="Disordered" evidence="1">
    <location>
        <begin position="80"/>
        <end position="105"/>
    </location>
</feature>
<name>A0A9Q3IY14_9BASI</name>
<organism evidence="2 3">
    <name type="scientific">Austropuccinia psidii MF-1</name>
    <dbReference type="NCBI Taxonomy" id="1389203"/>
    <lineage>
        <taxon>Eukaryota</taxon>
        <taxon>Fungi</taxon>
        <taxon>Dikarya</taxon>
        <taxon>Basidiomycota</taxon>
        <taxon>Pucciniomycotina</taxon>
        <taxon>Pucciniomycetes</taxon>
        <taxon>Pucciniales</taxon>
        <taxon>Sphaerophragmiaceae</taxon>
        <taxon>Austropuccinia</taxon>
    </lineage>
</organism>
<proteinExistence type="predicted"/>
<dbReference type="EMBL" id="AVOT02058129">
    <property type="protein sequence ID" value="MBW0552074.1"/>
    <property type="molecule type" value="Genomic_DNA"/>
</dbReference>
<evidence type="ECO:0000313" key="3">
    <source>
        <dbReference type="Proteomes" id="UP000765509"/>
    </source>
</evidence>
<reference evidence="2" key="1">
    <citation type="submission" date="2021-03" db="EMBL/GenBank/DDBJ databases">
        <title>Draft genome sequence of rust myrtle Austropuccinia psidii MF-1, a brazilian biotype.</title>
        <authorList>
            <person name="Quecine M.C."/>
            <person name="Pachon D.M.R."/>
            <person name="Bonatelli M.L."/>
            <person name="Correr F.H."/>
            <person name="Franceschini L.M."/>
            <person name="Leite T.F."/>
            <person name="Margarido G.R.A."/>
            <person name="Almeida C.A."/>
            <person name="Ferrarezi J.A."/>
            <person name="Labate C.A."/>
        </authorList>
    </citation>
    <scope>NUCLEOTIDE SEQUENCE</scope>
    <source>
        <strain evidence="2">MF-1</strain>
    </source>
</reference>
<dbReference type="AlphaFoldDB" id="A0A9Q3IY14"/>
<dbReference type="Proteomes" id="UP000765509">
    <property type="component" value="Unassembled WGS sequence"/>
</dbReference>
<feature type="compositionally biased region" description="Basic and acidic residues" evidence="1">
    <location>
        <begin position="1"/>
        <end position="13"/>
    </location>
</feature>
<evidence type="ECO:0000313" key="2">
    <source>
        <dbReference type="EMBL" id="MBW0552074.1"/>
    </source>
</evidence>
<feature type="region of interest" description="Disordered" evidence="1">
    <location>
        <begin position="1"/>
        <end position="57"/>
    </location>
</feature>
<accession>A0A9Q3IY14</accession>
<evidence type="ECO:0000256" key="1">
    <source>
        <dbReference type="SAM" id="MobiDB-lite"/>
    </source>
</evidence>
<sequence length="105" mass="11075">MEGEVPSRREGMKSRRSRSVSGLLGGYPGISQGPRSILADAADEEGEEYEKIEVEASLEGASEASEASNLALFIQPLASQADGGNDSINGTTHSSSFPQITRLHP</sequence>
<keyword evidence="3" id="KW-1185">Reference proteome</keyword>